<feature type="transmembrane region" description="Helical" evidence="7">
    <location>
        <begin position="12"/>
        <end position="29"/>
    </location>
</feature>
<gene>
    <name evidence="9" type="ORF">BKD30_08295</name>
</gene>
<feature type="transmembrane region" description="Helical" evidence="7">
    <location>
        <begin position="310"/>
        <end position="333"/>
    </location>
</feature>
<dbReference type="OrthoDB" id="9775268at2"/>
<dbReference type="AlphaFoldDB" id="A0A1R1LAL7"/>
<sequence length="417" mass="44657">MRSTFRSFQFLNYRLWFVGALVSNIGTWMQRTAQDWLVYNELTHQDASAMGVVMALQFGPQLVLAPVAGLLADRMNRRHLLVATQTAMALLAVGLGALVISGSAQLWQVYAFALALGVVATVDGPARQTVVSELVRDEFVPNAVALNSMSFNVARMIGPAVAGVLVAVIGSGWVFLLNALSFAVMIAAIRVLRTDQLRVLPRAVAGRGLIREGFRYVRGRPDIIAVLVAIFLIGTFGMNFAVFIAAMARTQFGLDADGFGVLSSVMAIGSVAGTLASARRERPRLRFIFGAGGLFGLTCVLAALSPTPVLFGGALILCGLTALTVMTSANAYVQTSTEPVMRGRVMALYFAIFMGGTPVGAPVVGWISDRFGPPWALSAAAASGVAAALVGLIWYWRSQHLRIAFDRTSRFRVSLHR</sequence>
<feature type="transmembrane region" description="Helical" evidence="7">
    <location>
        <begin position="285"/>
        <end position="304"/>
    </location>
</feature>
<accession>A0A1R1LAL7</accession>
<keyword evidence="10" id="KW-1185">Reference proteome</keyword>
<dbReference type="SUPFAM" id="SSF103473">
    <property type="entry name" value="MFS general substrate transporter"/>
    <property type="match status" value="1"/>
</dbReference>
<dbReference type="GO" id="GO:0022857">
    <property type="term" value="F:transmembrane transporter activity"/>
    <property type="evidence" value="ECO:0007669"/>
    <property type="project" value="InterPro"/>
</dbReference>
<dbReference type="Proteomes" id="UP000187085">
    <property type="component" value="Unassembled WGS sequence"/>
</dbReference>
<dbReference type="EMBL" id="MRDE01000053">
    <property type="protein sequence ID" value="OMH24565.1"/>
    <property type="molecule type" value="Genomic_DNA"/>
</dbReference>
<reference evidence="9 10" key="1">
    <citation type="submission" date="2016-12" db="EMBL/GenBank/DDBJ databases">
        <title>Draft genome of Tersicoccus phoenicis 1P05MA.</title>
        <authorList>
            <person name="Nakajima Y."/>
            <person name="Yoshizawa S."/>
            <person name="Nakamura K."/>
            <person name="Ogura Y."/>
            <person name="Hayashi T."/>
            <person name="Kogure K."/>
        </authorList>
    </citation>
    <scope>NUCLEOTIDE SEQUENCE [LARGE SCALE GENOMIC DNA]</scope>
    <source>
        <strain evidence="9 10">1p05MA</strain>
    </source>
</reference>
<feature type="domain" description="Major facilitator superfamily (MFS) profile" evidence="8">
    <location>
        <begin position="1"/>
        <end position="197"/>
    </location>
</feature>
<dbReference type="PROSITE" id="PS50850">
    <property type="entry name" value="MFS"/>
    <property type="match status" value="1"/>
</dbReference>
<keyword evidence="5 7" id="KW-1133">Transmembrane helix</keyword>
<protein>
    <submittedName>
        <fullName evidence="9">MFS transporter</fullName>
    </submittedName>
</protein>
<evidence type="ECO:0000256" key="5">
    <source>
        <dbReference type="ARBA" id="ARBA00022989"/>
    </source>
</evidence>
<dbReference type="RefSeq" id="WP_076703921.1">
    <property type="nucleotide sequence ID" value="NZ_MRDE01000053.1"/>
</dbReference>
<name>A0A1R1LAL7_9MICC</name>
<dbReference type="CDD" id="cd06173">
    <property type="entry name" value="MFS_MefA_like"/>
    <property type="match status" value="1"/>
</dbReference>
<evidence type="ECO:0000256" key="4">
    <source>
        <dbReference type="ARBA" id="ARBA00022692"/>
    </source>
</evidence>
<organism evidence="9 10">
    <name type="scientific">Tersicoccus phoenicis</name>
    <dbReference type="NCBI Taxonomy" id="554083"/>
    <lineage>
        <taxon>Bacteria</taxon>
        <taxon>Bacillati</taxon>
        <taxon>Actinomycetota</taxon>
        <taxon>Actinomycetes</taxon>
        <taxon>Micrococcales</taxon>
        <taxon>Micrococcaceae</taxon>
        <taxon>Tersicoccus</taxon>
    </lineage>
</organism>
<evidence type="ECO:0000256" key="3">
    <source>
        <dbReference type="ARBA" id="ARBA00022475"/>
    </source>
</evidence>
<comment type="subcellular location">
    <subcellularLocation>
        <location evidence="1">Cell membrane</location>
        <topology evidence="1">Multi-pass membrane protein</topology>
    </subcellularLocation>
</comment>
<feature type="transmembrane region" description="Helical" evidence="7">
    <location>
        <begin position="79"/>
        <end position="100"/>
    </location>
</feature>
<keyword evidence="2" id="KW-0813">Transport</keyword>
<dbReference type="Pfam" id="PF05977">
    <property type="entry name" value="MFS_3"/>
    <property type="match status" value="1"/>
</dbReference>
<evidence type="ECO:0000256" key="7">
    <source>
        <dbReference type="SAM" id="Phobius"/>
    </source>
</evidence>
<dbReference type="STRING" id="554083.BKD30_08295"/>
<dbReference type="Gene3D" id="1.20.1250.20">
    <property type="entry name" value="MFS general substrate transporter like domains"/>
    <property type="match status" value="1"/>
</dbReference>
<dbReference type="InterPro" id="IPR020846">
    <property type="entry name" value="MFS_dom"/>
</dbReference>
<dbReference type="InterPro" id="IPR010290">
    <property type="entry name" value="TM_effector"/>
</dbReference>
<keyword evidence="3" id="KW-1003">Cell membrane</keyword>
<keyword evidence="4 7" id="KW-0812">Transmembrane</keyword>
<feature type="transmembrane region" description="Helical" evidence="7">
    <location>
        <begin position="223"/>
        <end position="247"/>
    </location>
</feature>
<proteinExistence type="predicted"/>
<evidence type="ECO:0000259" key="8">
    <source>
        <dbReference type="PROSITE" id="PS50850"/>
    </source>
</evidence>
<dbReference type="InterPro" id="IPR036259">
    <property type="entry name" value="MFS_trans_sf"/>
</dbReference>
<feature type="transmembrane region" description="Helical" evidence="7">
    <location>
        <begin position="345"/>
        <end position="368"/>
    </location>
</feature>
<evidence type="ECO:0000313" key="9">
    <source>
        <dbReference type="EMBL" id="OMH24565.1"/>
    </source>
</evidence>
<evidence type="ECO:0000256" key="1">
    <source>
        <dbReference type="ARBA" id="ARBA00004651"/>
    </source>
</evidence>
<evidence type="ECO:0000256" key="2">
    <source>
        <dbReference type="ARBA" id="ARBA00022448"/>
    </source>
</evidence>
<evidence type="ECO:0000313" key="10">
    <source>
        <dbReference type="Proteomes" id="UP000187085"/>
    </source>
</evidence>
<comment type="caution">
    <text evidence="9">The sequence shown here is derived from an EMBL/GenBank/DDBJ whole genome shotgun (WGS) entry which is preliminary data.</text>
</comment>
<dbReference type="PANTHER" id="PTHR23513">
    <property type="entry name" value="INTEGRAL MEMBRANE EFFLUX PROTEIN-RELATED"/>
    <property type="match status" value="1"/>
</dbReference>
<dbReference type="PANTHER" id="PTHR23513:SF11">
    <property type="entry name" value="STAPHYLOFERRIN A TRANSPORTER"/>
    <property type="match status" value="1"/>
</dbReference>
<feature type="transmembrane region" description="Helical" evidence="7">
    <location>
        <begin position="49"/>
        <end position="72"/>
    </location>
</feature>
<dbReference type="GO" id="GO:0005886">
    <property type="term" value="C:plasma membrane"/>
    <property type="evidence" value="ECO:0007669"/>
    <property type="project" value="UniProtKB-SubCell"/>
</dbReference>
<feature type="transmembrane region" description="Helical" evidence="7">
    <location>
        <begin position="374"/>
        <end position="396"/>
    </location>
</feature>
<keyword evidence="6 7" id="KW-0472">Membrane</keyword>
<evidence type="ECO:0000256" key="6">
    <source>
        <dbReference type="ARBA" id="ARBA00023136"/>
    </source>
</evidence>
<feature type="transmembrane region" description="Helical" evidence="7">
    <location>
        <begin position="259"/>
        <end position="278"/>
    </location>
</feature>